<gene>
    <name evidence="3" type="ORF">DY000_02061745</name>
    <name evidence="2" type="ORF">F2Q70_00003835</name>
</gene>
<evidence type="ECO:0000313" key="2">
    <source>
        <dbReference type="EMBL" id="KAF2573539.1"/>
    </source>
</evidence>
<proteinExistence type="predicted"/>
<accession>A0A8S9IUH6</accession>
<evidence type="ECO:0000313" key="3">
    <source>
        <dbReference type="EMBL" id="KAF3519527.1"/>
    </source>
</evidence>
<name>A0A8S9IUH6_BRACR</name>
<organism evidence="2">
    <name type="scientific">Brassica cretica</name>
    <name type="common">Mustard</name>
    <dbReference type="NCBI Taxonomy" id="69181"/>
    <lineage>
        <taxon>Eukaryota</taxon>
        <taxon>Viridiplantae</taxon>
        <taxon>Streptophyta</taxon>
        <taxon>Embryophyta</taxon>
        <taxon>Tracheophyta</taxon>
        <taxon>Spermatophyta</taxon>
        <taxon>Magnoliopsida</taxon>
        <taxon>eudicotyledons</taxon>
        <taxon>Gunneridae</taxon>
        <taxon>Pentapetalae</taxon>
        <taxon>rosids</taxon>
        <taxon>malvids</taxon>
        <taxon>Brassicales</taxon>
        <taxon>Brassicaceae</taxon>
        <taxon>Brassiceae</taxon>
        <taxon>Brassica</taxon>
    </lineage>
</organism>
<reference evidence="3 4" key="3">
    <citation type="journal article" date="2020" name="BMC Genomics">
        <title>Intraspecific diversification of the crop wild relative Brassica cretica Lam. using demographic model selection.</title>
        <authorList>
            <person name="Kioukis A."/>
            <person name="Michalopoulou V.A."/>
            <person name="Briers L."/>
            <person name="Pirintsos S."/>
            <person name="Studholme D.J."/>
            <person name="Pavlidis P."/>
            <person name="Sarris P.F."/>
        </authorList>
    </citation>
    <scope>NUCLEOTIDE SEQUENCE [LARGE SCALE GENOMIC DNA]</scope>
    <source>
        <strain evidence="4">cv. PFS-1207/04</strain>
        <strain evidence="3">PFS-1207/04</strain>
    </source>
</reference>
<protein>
    <submittedName>
        <fullName evidence="2">Uncharacterized protein</fullName>
    </submittedName>
</protein>
<reference evidence="2" key="1">
    <citation type="submission" date="2019-12" db="EMBL/GenBank/DDBJ databases">
        <title>Genome sequencing and annotation of Brassica cretica.</title>
        <authorList>
            <person name="Studholme D.J."/>
            <person name="Sarris P.F."/>
        </authorList>
    </citation>
    <scope>NUCLEOTIDE SEQUENCE</scope>
    <source>
        <strain evidence="2">PFS-102/07</strain>
        <tissue evidence="2">Leaf</tissue>
    </source>
</reference>
<comment type="caution">
    <text evidence="2">The sequence shown here is derived from an EMBL/GenBank/DDBJ whole genome shotgun (WGS) entry which is preliminary data.</text>
</comment>
<dbReference type="EMBL" id="QGKY02001015">
    <property type="protein sequence ID" value="KAF2573539.1"/>
    <property type="molecule type" value="Genomic_DNA"/>
</dbReference>
<feature type="compositionally biased region" description="Basic residues" evidence="1">
    <location>
        <begin position="28"/>
        <end position="41"/>
    </location>
</feature>
<sequence length="122" mass="13659">MNSRNGSPGELDHDTSQVAGRARPCCRSTHRRARPRHKKARPASTAVLPVDSPAKLGSWEETGFRWKNHAYTNGYFASKIVKTLKSRYDPKRVRIADNGPSMVPKDLNPETGMTVYLIPGKR</sequence>
<feature type="region of interest" description="Disordered" evidence="1">
    <location>
        <begin position="1"/>
        <end position="48"/>
    </location>
</feature>
<keyword evidence="4" id="KW-1185">Reference proteome</keyword>
<reference evidence="3" key="2">
    <citation type="submission" date="2019-12" db="EMBL/GenBank/DDBJ databases">
        <authorList>
            <person name="Studholme D.J."/>
            <person name="Sarris P."/>
        </authorList>
    </citation>
    <scope>NUCLEOTIDE SEQUENCE</scope>
    <source>
        <strain evidence="3">PFS-1207/04</strain>
        <tissue evidence="3">Leaf</tissue>
    </source>
</reference>
<dbReference type="AlphaFoldDB" id="A0A8S9IUH6"/>
<dbReference type="Proteomes" id="UP000266723">
    <property type="component" value="Unassembled WGS sequence"/>
</dbReference>
<evidence type="ECO:0000256" key="1">
    <source>
        <dbReference type="SAM" id="MobiDB-lite"/>
    </source>
</evidence>
<evidence type="ECO:0000313" key="4">
    <source>
        <dbReference type="Proteomes" id="UP000266723"/>
    </source>
</evidence>
<dbReference type="EMBL" id="QGKV02001556">
    <property type="protein sequence ID" value="KAF3519527.1"/>
    <property type="molecule type" value="Genomic_DNA"/>
</dbReference>